<evidence type="ECO:0000256" key="3">
    <source>
        <dbReference type="ARBA" id="ARBA00022449"/>
    </source>
</evidence>
<keyword evidence="12" id="KW-1185">Reference proteome</keyword>
<keyword evidence="3" id="KW-0050">Antiport</keyword>
<dbReference type="GO" id="GO:0015297">
    <property type="term" value="F:antiporter activity"/>
    <property type="evidence" value="ECO:0007669"/>
    <property type="project" value="UniProtKB-KW"/>
</dbReference>
<keyword evidence="5 10" id="KW-0812">Transmembrane</keyword>
<evidence type="ECO:0000313" key="11">
    <source>
        <dbReference type="EMBL" id="GLC26917.1"/>
    </source>
</evidence>
<evidence type="ECO:0000256" key="4">
    <source>
        <dbReference type="ARBA" id="ARBA00022475"/>
    </source>
</evidence>
<dbReference type="InterPro" id="IPR002528">
    <property type="entry name" value="MATE_fam"/>
</dbReference>
<dbReference type="InterPro" id="IPR050222">
    <property type="entry name" value="MATE_MdtK"/>
</dbReference>
<evidence type="ECO:0000256" key="6">
    <source>
        <dbReference type="ARBA" id="ARBA00022989"/>
    </source>
</evidence>
<dbReference type="RefSeq" id="WP_284351367.1">
    <property type="nucleotide sequence ID" value="NZ_BRXS01000005.1"/>
</dbReference>
<keyword evidence="7" id="KW-0406">Ion transport</keyword>
<name>A0AA37Q8Z4_9BACT</name>
<dbReference type="NCBIfam" id="TIGR00797">
    <property type="entry name" value="matE"/>
    <property type="match status" value="1"/>
</dbReference>
<keyword evidence="8 10" id="KW-0472">Membrane</keyword>
<dbReference type="Pfam" id="PF01554">
    <property type="entry name" value="MatE"/>
    <property type="match status" value="2"/>
</dbReference>
<evidence type="ECO:0000256" key="7">
    <source>
        <dbReference type="ARBA" id="ARBA00023065"/>
    </source>
</evidence>
<feature type="transmembrane region" description="Helical" evidence="10">
    <location>
        <begin position="319"/>
        <end position="337"/>
    </location>
</feature>
<dbReference type="GO" id="GO:0042910">
    <property type="term" value="F:xenobiotic transmembrane transporter activity"/>
    <property type="evidence" value="ECO:0007669"/>
    <property type="project" value="InterPro"/>
</dbReference>
<dbReference type="EMBL" id="BRXS01000005">
    <property type="protein sequence ID" value="GLC26917.1"/>
    <property type="molecule type" value="Genomic_DNA"/>
</dbReference>
<keyword evidence="2" id="KW-0813">Transport</keyword>
<keyword evidence="6 10" id="KW-1133">Transmembrane helix</keyword>
<accession>A0AA37Q8Z4</accession>
<feature type="transmembrane region" description="Helical" evidence="10">
    <location>
        <begin position="235"/>
        <end position="260"/>
    </location>
</feature>
<dbReference type="InterPro" id="IPR048279">
    <property type="entry name" value="MdtK-like"/>
</dbReference>
<feature type="transmembrane region" description="Helical" evidence="10">
    <location>
        <begin position="280"/>
        <end position="299"/>
    </location>
</feature>
<dbReference type="PIRSF" id="PIRSF006603">
    <property type="entry name" value="DinF"/>
    <property type="match status" value="1"/>
</dbReference>
<evidence type="ECO:0000313" key="12">
    <source>
        <dbReference type="Proteomes" id="UP001161325"/>
    </source>
</evidence>
<evidence type="ECO:0000256" key="10">
    <source>
        <dbReference type="SAM" id="Phobius"/>
    </source>
</evidence>
<comment type="caution">
    <text evidence="11">The sequence shown here is derived from an EMBL/GenBank/DDBJ whole genome shotgun (WGS) entry which is preliminary data.</text>
</comment>
<gene>
    <name evidence="11" type="ORF">rosag_34300</name>
</gene>
<dbReference type="GO" id="GO:0006811">
    <property type="term" value="P:monoatomic ion transport"/>
    <property type="evidence" value="ECO:0007669"/>
    <property type="project" value="UniProtKB-KW"/>
</dbReference>
<feature type="transmembrane region" description="Helical" evidence="10">
    <location>
        <begin position="415"/>
        <end position="435"/>
    </location>
</feature>
<organism evidence="11 12">
    <name type="scientific">Roseisolibacter agri</name>
    <dbReference type="NCBI Taxonomy" id="2014610"/>
    <lineage>
        <taxon>Bacteria</taxon>
        <taxon>Pseudomonadati</taxon>
        <taxon>Gemmatimonadota</taxon>
        <taxon>Gemmatimonadia</taxon>
        <taxon>Gemmatimonadales</taxon>
        <taxon>Gemmatimonadaceae</taxon>
        <taxon>Roseisolibacter</taxon>
    </lineage>
</organism>
<reference evidence="11" key="1">
    <citation type="submission" date="2022-08" db="EMBL/GenBank/DDBJ databases">
        <title>Draft genome sequencing of Roseisolibacter agri AW1220.</title>
        <authorList>
            <person name="Tobiishi Y."/>
            <person name="Tonouchi A."/>
        </authorList>
    </citation>
    <scope>NUCLEOTIDE SEQUENCE</scope>
    <source>
        <strain evidence="11">AW1220</strain>
    </source>
</reference>
<dbReference type="PANTHER" id="PTHR43298:SF2">
    <property type="entry name" value="FMN_FAD EXPORTER YEEO-RELATED"/>
    <property type="match status" value="1"/>
</dbReference>
<evidence type="ECO:0000256" key="5">
    <source>
        <dbReference type="ARBA" id="ARBA00022692"/>
    </source>
</evidence>
<dbReference type="AlphaFoldDB" id="A0AA37Q8Z4"/>
<proteinExistence type="predicted"/>
<evidence type="ECO:0000256" key="9">
    <source>
        <dbReference type="ARBA" id="ARBA00031636"/>
    </source>
</evidence>
<dbReference type="PANTHER" id="PTHR43298">
    <property type="entry name" value="MULTIDRUG RESISTANCE PROTEIN NORM-RELATED"/>
    <property type="match status" value="1"/>
</dbReference>
<dbReference type="GO" id="GO:0005886">
    <property type="term" value="C:plasma membrane"/>
    <property type="evidence" value="ECO:0007669"/>
    <property type="project" value="UniProtKB-SubCell"/>
</dbReference>
<keyword evidence="4" id="KW-1003">Cell membrane</keyword>
<comment type="subcellular location">
    <subcellularLocation>
        <location evidence="1">Cell membrane</location>
        <topology evidence="1">Multi-pass membrane protein</topology>
    </subcellularLocation>
</comment>
<protein>
    <recommendedName>
        <fullName evidence="9">Multidrug-efflux transporter</fullName>
    </recommendedName>
</protein>
<feature type="transmembrane region" description="Helical" evidence="10">
    <location>
        <begin position="190"/>
        <end position="214"/>
    </location>
</feature>
<dbReference type="Proteomes" id="UP001161325">
    <property type="component" value="Unassembled WGS sequence"/>
</dbReference>
<evidence type="ECO:0000256" key="8">
    <source>
        <dbReference type="ARBA" id="ARBA00023136"/>
    </source>
</evidence>
<feature type="transmembrane region" description="Helical" evidence="10">
    <location>
        <begin position="12"/>
        <end position="33"/>
    </location>
</feature>
<feature type="transmembrane region" description="Helical" evidence="10">
    <location>
        <begin position="89"/>
        <end position="112"/>
    </location>
</feature>
<feature type="transmembrane region" description="Helical" evidence="10">
    <location>
        <begin position="164"/>
        <end position="184"/>
    </location>
</feature>
<sequence>MQDLTTGSITRHLLKTTSFMLVMMVFQTLYFLIDLYWVGRLGTEAVAGVAIAGNLSFVVLAVGQVLGVGTTTVVSHAVGRRDQPEARHLFNQSMVLSCVAGAAFLVAGLALLGPYTRAMGADPATAAVAAAYLRWFVPAMALQFPLGAMGAALRATGNFRPTMIVSTASVVLNMILAPFLIFGWGTGRAFGVAGAAISSLVAIVVGLAWMATYFRPADAFLHFARAEWRPDVAQWRRMLAIGLPAGFEFAMMALYQVVVYTVARPFGAAAQAGFGIGMRVIQAGFMPVVALGFAVAPVAGQNFGARMADRVRATFKDAALLATVVMALFALLSHVAPEAMVRAFTGDDAVVAVGADYLRIISWNYVASGLIFVAGSTFQAMGNTIPSLVASAVRMSLVIGPALLLSRLPGFRLTWVWYLAMATVYVQLALSLWLLRREFARKLTPGAATPAVGPAAAVEVAGG</sequence>
<evidence type="ECO:0000256" key="2">
    <source>
        <dbReference type="ARBA" id="ARBA00022448"/>
    </source>
</evidence>
<feature type="transmembrane region" description="Helical" evidence="10">
    <location>
        <begin position="45"/>
        <end position="68"/>
    </location>
</feature>
<evidence type="ECO:0000256" key="1">
    <source>
        <dbReference type="ARBA" id="ARBA00004651"/>
    </source>
</evidence>
<feature type="transmembrane region" description="Helical" evidence="10">
    <location>
        <begin position="132"/>
        <end position="152"/>
    </location>
</feature>
<feature type="transmembrane region" description="Helical" evidence="10">
    <location>
        <begin position="357"/>
        <end position="378"/>
    </location>
</feature>